<reference evidence="3" key="2">
    <citation type="submission" date="2015-01" db="EMBL/GenBank/DDBJ databases">
        <title>Evolutionary Origins and Diversification of the Mycorrhizal Mutualists.</title>
        <authorList>
            <consortium name="DOE Joint Genome Institute"/>
            <consortium name="Mycorrhizal Genomics Consortium"/>
            <person name="Kohler A."/>
            <person name="Kuo A."/>
            <person name="Nagy L.G."/>
            <person name="Floudas D."/>
            <person name="Copeland A."/>
            <person name="Barry K.W."/>
            <person name="Cichocki N."/>
            <person name="Veneault-Fourrey C."/>
            <person name="LaButti K."/>
            <person name="Lindquist E.A."/>
            <person name="Lipzen A."/>
            <person name="Lundell T."/>
            <person name="Morin E."/>
            <person name="Murat C."/>
            <person name="Riley R."/>
            <person name="Ohm R."/>
            <person name="Sun H."/>
            <person name="Tunlid A."/>
            <person name="Henrissat B."/>
            <person name="Grigoriev I.V."/>
            <person name="Hibbett D.S."/>
            <person name="Martin F."/>
        </authorList>
    </citation>
    <scope>NUCLEOTIDE SEQUENCE [LARGE SCALE GENOMIC DNA]</scope>
    <source>
        <strain evidence="3">Marx 270</strain>
    </source>
</reference>
<reference evidence="2 3" key="1">
    <citation type="submission" date="2014-04" db="EMBL/GenBank/DDBJ databases">
        <authorList>
            <consortium name="DOE Joint Genome Institute"/>
            <person name="Kuo A."/>
            <person name="Kohler A."/>
            <person name="Costa M.D."/>
            <person name="Nagy L.G."/>
            <person name="Floudas D."/>
            <person name="Copeland A."/>
            <person name="Barry K.W."/>
            <person name="Cichocki N."/>
            <person name="Veneault-Fourrey C."/>
            <person name="LaButti K."/>
            <person name="Lindquist E.A."/>
            <person name="Lipzen A."/>
            <person name="Lundell T."/>
            <person name="Morin E."/>
            <person name="Murat C."/>
            <person name="Sun H."/>
            <person name="Tunlid A."/>
            <person name="Henrissat B."/>
            <person name="Grigoriev I.V."/>
            <person name="Hibbett D.S."/>
            <person name="Martin F."/>
            <person name="Nordberg H.P."/>
            <person name="Cantor M.N."/>
            <person name="Hua S.X."/>
        </authorList>
    </citation>
    <scope>NUCLEOTIDE SEQUENCE [LARGE SCALE GENOMIC DNA]</scope>
    <source>
        <strain evidence="2 3">Marx 270</strain>
    </source>
</reference>
<evidence type="ECO:0000256" key="1">
    <source>
        <dbReference type="SAM" id="MobiDB-lite"/>
    </source>
</evidence>
<dbReference type="HOGENOM" id="CLU_1971433_0_0_1"/>
<dbReference type="AlphaFoldDB" id="A0A0C3N9Y4"/>
<gene>
    <name evidence="2" type="ORF">M404DRAFT_867479</name>
</gene>
<keyword evidence="3" id="KW-1185">Reference proteome</keyword>
<dbReference type="InParanoid" id="A0A0C3N9Y4"/>
<accession>A0A0C3N9Y4</accession>
<organism evidence="2 3">
    <name type="scientific">Pisolithus tinctorius Marx 270</name>
    <dbReference type="NCBI Taxonomy" id="870435"/>
    <lineage>
        <taxon>Eukaryota</taxon>
        <taxon>Fungi</taxon>
        <taxon>Dikarya</taxon>
        <taxon>Basidiomycota</taxon>
        <taxon>Agaricomycotina</taxon>
        <taxon>Agaricomycetes</taxon>
        <taxon>Agaricomycetidae</taxon>
        <taxon>Boletales</taxon>
        <taxon>Sclerodermatineae</taxon>
        <taxon>Pisolithaceae</taxon>
        <taxon>Pisolithus</taxon>
    </lineage>
</organism>
<dbReference type="EMBL" id="KN832022">
    <property type="protein sequence ID" value="KIN97909.1"/>
    <property type="molecule type" value="Genomic_DNA"/>
</dbReference>
<dbReference type="Proteomes" id="UP000054217">
    <property type="component" value="Unassembled WGS sequence"/>
</dbReference>
<evidence type="ECO:0000313" key="2">
    <source>
        <dbReference type="EMBL" id="KIN97909.1"/>
    </source>
</evidence>
<feature type="region of interest" description="Disordered" evidence="1">
    <location>
        <begin position="1"/>
        <end position="20"/>
    </location>
</feature>
<name>A0A0C3N9Y4_PISTI</name>
<protein>
    <submittedName>
        <fullName evidence="2">Uncharacterized protein</fullName>
    </submittedName>
</protein>
<proteinExistence type="predicted"/>
<sequence>MLSLSFDPPNRGIPSAGTSVPRSQEVCNISVTFQVSVGAQVQYEPSIRATLMIFKMTWAVSSQGKTGTSDSRTFPAPNPELDTVVNPLLWDRIGGTCCGQRTSPPTRCWRNGIPGKNCTKQALKPAD</sequence>
<evidence type="ECO:0000313" key="3">
    <source>
        <dbReference type="Proteomes" id="UP000054217"/>
    </source>
</evidence>